<reference evidence="1" key="2">
    <citation type="submission" date="2025-08" db="UniProtKB">
        <authorList>
            <consortium name="Ensembl"/>
        </authorList>
    </citation>
    <scope>IDENTIFICATION</scope>
</reference>
<proteinExistence type="predicted"/>
<sequence>MFRRARLSVKPNVRPGAGARASTAPNSQREQEPPRPQEPAAASAPKPPESTDVPPVDFGEAEPQDKTPKSSVEKTDDGKDVEESSKPSFTVSQKRKRIPSTSSLVKPSVSVPSEPHPLSTVNQEAPQPNPVPTKEKQPCSDRYRIYKAQKLREMLKEELRKEKKQWKNKYAVNETQRPPDRSKMTMRDFIYYLPESNPMTSSLEQEKKTEKSSTPVRTREQESKTTPDGEDNDEVEEELDDGPLLVPRVKVAEDGSIILDEESLTVEVLRTKGPCVVEENDPIFERGSTTTYSSFRKSYYSKPWSNKETDMFFLAISMVGTDFSMIGQLFPHRARIEIKNKFKREEKTNGWRIDKAFQEKRPFDFDFFAHLLQKVLAEEEKRKQKSVKNQSSKEKKSSKSRKNVKVKKVANDDRDESVSTKISNSGRSQKDAQTVEEELQSLTLSEQDSEQNALELDVNQKKRRRKNQGEGSEQEVHFSGSATVQPGSSKGEKHKNKGLCLSPEINENESSKEQELPCVQDTDDLVGLSSSEDAEKRTDPILSSREPDQTETIKPMTRGRLQRPKPNLSRAVGKKSVLSRGKTDAEDKSLHKETPVEKSPMEKDGISGMENTEKGNREPDSVSNLSEKTCLQEDDQPKAFRPARLMRGLLQRPKPNVGKAAERKGTLTSQEKPGASIEKNENESCINRNTPEQIEDQSCENFECEDIASLPEKKDSSFQNVQSDEPKAVNECLSIQEDNRANKDVRIPKTRFQKPKPNLGRRTGRRGISSKEEVPKEVIASEEMTAALRETATLETSLREKEPVETNTTKEMESDLKEIGRKDISSWDITPEMSDVAVEMETDLKETEKNDISPREKMPEISDVTVEMKTDLKETEKNDISTMEKIPEMIAVIAEMETDLKETGKNDISPREKIPEMSDVTAEMETDLEETEKYDISPREKMPEMSPIIADMETDLKETGKNGISPRETVPEMIDVTAEMETDLEETGKNDIFPREEIPEMSDVTVEMKTDLKEVGTNDIPPREKMPEMIDVTAEMGTDLKETKKNDISPREEIPEMSDVTVEMKTDLKEAGTNDIPPREKMAEMIDVTAEMGTDLKETGKNDISPREEIPEMSDVTVEMKTDLKEVGTNDIPPREKIPEMIDVTAEMGTDLKETRKNDISPREEIPEMSDVTVEMKTDLKEVGTNDIPPREKMPEMIDVTAEMGTDLKETGKNDISPKEKIPEMIDVTAEMGTDLKETGKDNVSPREEIPEMIDISVELETDSRETGKNDIFAREKMPEMSDVTAEMETDLKETRREIFPGEEITVVTEATEERKTDLEETERREMSLEENVPEEVDTICEVETDLKKTEREVSPNEEIAEMPGAAEEVETGLEETDGREISTQKNASEVKTVGDEMDIDLKEIGIEISPREKILLGISATGERETGVEETGQTDIFLMEKASAKVAAIEEIEADLRDTGKEISLTKSRSEEIEKSVADLKNVEKIDISLREKEPEETGTSSRAEADPLQASSGDSSTVPSLTKRDLGREVLSAVVHTSVEEKNSEKEVSSQLSHLNISSQSSELDKIEDQRMRPPSVPEQFSDVNISKSLPQEQTPCEVKLTPFVRSRFKRPKPNLARAASKRETTKAEKHAPGKEVEADETETVVIQQNCEQMSTLPSQHDVASLMTSREKDKLDHGPEETVILPCVQTEKDLSPLSSCESKEESQSTQAQEKKLVVSMGTHNINTFEQGIKERVIQSAPLVRGRLQRPRPNLRKVGQRQVIEKSETKETTKEEKTLQKDETGEKFLTVPNSQIATEIEVVSSEVSEGRMSENQSHVLLENVHINKVDVLDEKMRHGHETYVPSPPQMIGRQFQRAKPNLGRAQSKKEASDIEEDRADQRKARKPEDSLSQHEGSDSQLLPKGKPEFLTSLEVSARKDSVGSEETELAKKDAQSEVEPSGSVGEKTGEDNSLCAVVEKRCISKPSSPQLLKEPDNSKIALDRRRALSSASEREIDHSRRRVRRKVKPSIPKGRGSKRSRSKTSKKEPRASRSVLVTLRASQEEDEDDGEDFESDYEEESYHLAPEEVNKAPVFVPIGLRSPEPVPVQIEETMEELVIPTNVTDVGCITVVEHQLSSNVDVIPQEMRQEENLNALSVEMTIGEHSQAETESTNDGSTEAAITLLTMGDLVLQSEISPEQSDGICILPDAHSVDQSHIPFSPDNVNLKIVHECQEPSSPGHNTSPSVEQNKIVLDVDKQNTKEEIGLTEVKENTTSSRTTTSEVTNNVRKRSRFAKPKPDLKKMLGTKRFGAHQKVPSLFVTKGEEVEIQRETEKNASQETELEDKNLGSVTATESTEQSKVASAHGVEETSISQEAHLTERGEDQEGRSEEVPISSVAPAVSSESGPHTGGLGMGLGESSVEEPLGKDFNGDPVLTLNVPECIPTSIPEVQQENVNDLQDITVNLVNVHQDGEDEQTFILTLVEIPEEYADSTMQLMPNPLLPAPILVKSMNTKEREDMSISFPGTSVGQDDMCLSNSERDDSEKSAANLNLVSRKRYHCSVDESDHVPPAKKTSLTSIDDCQKYTSEVCSKELKNVLEETGESYKGQDIFPTSGNIQTISEPPKEQLEPTSQSIRSGSLDKITDTQEKDASQLPQDEMMVSDKEERTCAASESEQMGSITSSSKPPLTRPGRRPLGFLSLLCSKNSLDSDEPTQVHCKKRLKPVIPVSRQNLKRCNLPSVSQKKTRESSDVPSPSVVDNTQHTNNASSATQVSHNRPLLKGECKGGQNRVPEEEPTTVSEYFFNDIFIEVDETE</sequence>
<reference evidence="1" key="3">
    <citation type="submission" date="2025-09" db="UniProtKB">
        <authorList>
            <consortium name="Ensembl"/>
        </authorList>
    </citation>
    <scope>IDENTIFICATION</scope>
</reference>
<dbReference type="Ensembl" id="ENSOART00020036797.2">
    <property type="protein sequence ID" value="ENSOARP00020052576.1"/>
    <property type="gene ID" value="ENSOARG00020023457.2"/>
</dbReference>
<evidence type="ECO:0000313" key="1">
    <source>
        <dbReference type="Ensembl" id="ENSOARP00020052576.1"/>
    </source>
</evidence>
<reference evidence="1" key="1">
    <citation type="submission" date="2020-11" db="EMBL/GenBank/DDBJ databases">
        <authorList>
            <person name="Davenport K.M."/>
            <person name="Bickhart D.M."/>
            <person name="Smith T.P.L."/>
            <person name="Murdoch B.M."/>
            <person name="Rosen B.D."/>
        </authorList>
    </citation>
    <scope>NUCLEOTIDE SEQUENCE [LARGE SCALE GENOMIC DNA]</scope>
    <source>
        <strain evidence="1">OAR_USU_Benz2616</strain>
    </source>
</reference>
<gene>
    <name evidence="1" type="primary">BDP1</name>
</gene>
<organism evidence="1">
    <name type="scientific">Ovis aries</name>
    <name type="common">Sheep</name>
    <dbReference type="NCBI Taxonomy" id="9940"/>
    <lineage>
        <taxon>Eukaryota</taxon>
        <taxon>Metazoa</taxon>
        <taxon>Chordata</taxon>
        <taxon>Craniata</taxon>
        <taxon>Vertebrata</taxon>
        <taxon>Euteleostomi</taxon>
        <taxon>Mammalia</taxon>
        <taxon>Eutheria</taxon>
        <taxon>Laurasiatheria</taxon>
        <taxon>Artiodactyla</taxon>
        <taxon>Ruminantia</taxon>
        <taxon>Pecora</taxon>
        <taxon>Bovidae</taxon>
        <taxon>Caprinae</taxon>
        <taxon>Ovis</taxon>
    </lineage>
</organism>
<name>A0AC11E3R9_SHEEP</name>
<protein>
    <submittedName>
        <fullName evidence="1">B double prime 1, subunit of RNA polymerase III transcription initiation factor IIIB</fullName>
    </submittedName>
</protein>
<accession>A0AC11E3R9</accession>